<protein>
    <submittedName>
        <fullName evidence="4">4Fe-4S ferredoxin, iron-sulfur binding domain protein</fullName>
    </submittedName>
</protein>
<name>A0A101ESF4_9THEM</name>
<dbReference type="PATRIC" id="fig|93930.3.peg.281"/>
<evidence type="ECO:0000256" key="2">
    <source>
        <dbReference type="ARBA" id="ARBA00023004"/>
    </source>
</evidence>
<dbReference type="EMBL" id="LGFG01000002">
    <property type="protein sequence ID" value="KUK23839.1"/>
    <property type="molecule type" value="Genomic_DNA"/>
</dbReference>
<dbReference type="GO" id="GO:0051536">
    <property type="term" value="F:iron-sulfur cluster binding"/>
    <property type="evidence" value="ECO:0007669"/>
    <property type="project" value="UniProtKB-KW"/>
</dbReference>
<evidence type="ECO:0000313" key="5">
    <source>
        <dbReference type="Proteomes" id="UP000058636"/>
    </source>
</evidence>
<reference evidence="4 5" key="1">
    <citation type="journal article" date="2015" name="MBio">
        <title>Genome-Resolved Metagenomic Analysis Reveals Roles for Candidate Phyla and Other Microbial Community Members in Biogeochemical Transformations in Oil Reservoirs.</title>
        <authorList>
            <person name="Hu P."/>
            <person name="Tom L."/>
            <person name="Singh A."/>
            <person name="Thomas B.C."/>
            <person name="Baker B.J."/>
            <person name="Piceno Y.M."/>
            <person name="Andersen G.L."/>
            <person name="Banfield J.F."/>
        </authorList>
    </citation>
    <scope>NUCLEOTIDE SEQUENCE [LARGE SCALE GENOMIC DNA]</scope>
    <source>
        <strain evidence="4">46_26</strain>
    </source>
</reference>
<dbReference type="RefSeq" id="WP_012310919.1">
    <property type="nucleotide sequence ID" value="NZ_DAITJQ010000004.1"/>
</dbReference>
<organism evidence="4 5">
    <name type="scientific">Thermotoga petrophila</name>
    <dbReference type="NCBI Taxonomy" id="93929"/>
    <lineage>
        <taxon>Bacteria</taxon>
        <taxon>Thermotogati</taxon>
        <taxon>Thermotogota</taxon>
        <taxon>Thermotogae</taxon>
        <taxon>Thermotogales</taxon>
        <taxon>Thermotogaceae</taxon>
        <taxon>Thermotoga</taxon>
    </lineage>
</organism>
<gene>
    <name evidence="4" type="ORF">XD57_0082</name>
</gene>
<accession>A0A101ESF4</accession>
<dbReference type="Proteomes" id="UP000058636">
    <property type="component" value="Unassembled WGS sequence"/>
</dbReference>
<evidence type="ECO:0000313" key="4">
    <source>
        <dbReference type="EMBL" id="KUK23839.1"/>
    </source>
</evidence>
<keyword evidence="2" id="KW-0408">Iron</keyword>
<keyword evidence="3" id="KW-0411">Iron-sulfur</keyword>
<proteinExistence type="predicted"/>
<dbReference type="PANTHER" id="PTHR43122:SF2">
    <property type="entry name" value="FERREDOXIN SUBUNIT OF PYRUVATE:FLAVODOXIN OXIDOREDUCTASE"/>
    <property type="match status" value="1"/>
</dbReference>
<dbReference type="PROSITE" id="PS51379">
    <property type="entry name" value="4FE4S_FER_2"/>
    <property type="match status" value="2"/>
</dbReference>
<dbReference type="PROSITE" id="PS00198">
    <property type="entry name" value="4FE4S_FER_1"/>
    <property type="match status" value="2"/>
</dbReference>
<dbReference type="SUPFAM" id="SSF54862">
    <property type="entry name" value="4Fe-4S ferredoxins"/>
    <property type="match status" value="1"/>
</dbReference>
<comment type="caution">
    <text evidence="4">The sequence shown here is derived from an EMBL/GenBank/DDBJ whole genome shotgun (WGS) entry which is preliminary data.</text>
</comment>
<dbReference type="InterPro" id="IPR017896">
    <property type="entry name" value="4Fe4S_Fe-S-bd"/>
</dbReference>
<dbReference type="GO" id="GO:0046872">
    <property type="term" value="F:metal ion binding"/>
    <property type="evidence" value="ECO:0007669"/>
    <property type="project" value="UniProtKB-KW"/>
</dbReference>
<sequence>MRGYITIDSERCKGCGLCISVCPAKVIEFSHRYNSKGYHPAVYKGDGCIACGFCYLTCPDVCITVFREVQKKVNVKV</sequence>
<dbReference type="InterPro" id="IPR017900">
    <property type="entry name" value="4Fe4S_Fe_S_CS"/>
</dbReference>
<dbReference type="Pfam" id="PF12838">
    <property type="entry name" value="Fer4_7"/>
    <property type="match status" value="1"/>
</dbReference>
<keyword evidence="1" id="KW-0479">Metal-binding</keyword>
<dbReference type="AlphaFoldDB" id="A0A101ESF4"/>
<dbReference type="PANTHER" id="PTHR43122">
    <property type="entry name" value="FERREDOXIN SUBUNIT OF PYRUVATE:FLAVODOXIN OXIDOREDUCTASE-RELATED"/>
    <property type="match status" value="1"/>
</dbReference>
<evidence type="ECO:0000256" key="3">
    <source>
        <dbReference type="ARBA" id="ARBA00023014"/>
    </source>
</evidence>
<evidence type="ECO:0000256" key="1">
    <source>
        <dbReference type="ARBA" id="ARBA00022723"/>
    </source>
</evidence>
<dbReference type="Gene3D" id="3.30.70.20">
    <property type="match status" value="1"/>
</dbReference>